<proteinExistence type="predicted"/>
<dbReference type="SUPFAM" id="SSF55909">
    <property type="entry name" value="Pentein"/>
    <property type="match status" value="1"/>
</dbReference>
<name>A0AA51N794_9BACT</name>
<sequence>MVLDTECNTVYFSEKLKENFPDEFALICEKLAPFEYINIKLLKGTKDEWARDYMPIQTHAKRLLKFRYQPSYEPRSNWTDPTTVIKENNLKCRFSKHNINLDGGNIIKWKDKVIISDRVETENHIYKDDPDLLYQRIADDLKTEVLKIKAHEEKDDMTGHIDGMMRFVDGNTLIGNDLNQEYKAIKNSIENLCEKNNFKYINMPFFTDHENHYSAIGIYVNFLEIADVILFPIFNHPKQKNEQALQIIHEAFPKRTIIPINIDAIGKHGGLMNCISWCLKE</sequence>
<reference evidence="2" key="1">
    <citation type="submission" date="2023-08" db="EMBL/GenBank/DDBJ databases">
        <title>Comparative genomics and taxonomic characterization of three novel marine species of genus Marivirga.</title>
        <authorList>
            <person name="Muhammad N."/>
            <person name="Kim S.-G."/>
        </authorList>
    </citation>
    <scope>NUCLEOTIDE SEQUENCE [LARGE SCALE GENOMIC DNA]</scope>
    <source>
        <strain evidence="2">ABR2-2</strain>
    </source>
</reference>
<evidence type="ECO:0000313" key="2">
    <source>
        <dbReference type="EMBL" id="WMN07383.1"/>
    </source>
</evidence>
<dbReference type="Gene3D" id="3.75.10.10">
    <property type="entry name" value="L-arginine/glycine Amidinotransferase, Chain A"/>
    <property type="match status" value="1"/>
</dbReference>
<organism evidence="2 3">
    <name type="scientific">Marivirga arenosa</name>
    <dbReference type="NCBI Taxonomy" id="3059076"/>
    <lineage>
        <taxon>Bacteria</taxon>
        <taxon>Pseudomonadati</taxon>
        <taxon>Bacteroidota</taxon>
        <taxon>Cytophagia</taxon>
        <taxon>Cytophagales</taxon>
        <taxon>Marivirgaceae</taxon>
        <taxon>Marivirga</taxon>
    </lineage>
</organism>
<gene>
    <name evidence="2" type="ORF">QYS48_28595</name>
</gene>
<dbReference type="InterPro" id="IPR007466">
    <property type="entry name" value="Peptidyl-Arg-deiminase_porph"/>
</dbReference>
<dbReference type="RefSeq" id="WP_308357509.1">
    <property type="nucleotide sequence ID" value="NZ_CP129970.2"/>
</dbReference>
<evidence type="ECO:0000256" key="1">
    <source>
        <dbReference type="ARBA" id="ARBA00022801"/>
    </source>
</evidence>
<protein>
    <submittedName>
        <fullName evidence="2">Agmatine deiminase family protein</fullName>
    </submittedName>
</protein>
<dbReference type="Proteomes" id="UP001244443">
    <property type="component" value="Chromosome"/>
</dbReference>
<dbReference type="GO" id="GO:0009446">
    <property type="term" value="P:putrescine biosynthetic process"/>
    <property type="evidence" value="ECO:0007669"/>
    <property type="project" value="InterPro"/>
</dbReference>
<dbReference type="Pfam" id="PF04371">
    <property type="entry name" value="PAD_porph"/>
    <property type="match status" value="1"/>
</dbReference>
<dbReference type="PANTHER" id="PTHR31377:SF0">
    <property type="entry name" value="AGMATINE DEIMINASE-RELATED"/>
    <property type="match status" value="1"/>
</dbReference>
<keyword evidence="3" id="KW-1185">Reference proteome</keyword>
<evidence type="ECO:0000313" key="3">
    <source>
        <dbReference type="Proteomes" id="UP001244443"/>
    </source>
</evidence>
<dbReference type="AlphaFoldDB" id="A0AA51N794"/>
<dbReference type="PANTHER" id="PTHR31377">
    <property type="entry name" value="AGMATINE DEIMINASE-RELATED"/>
    <property type="match status" value="1"/>
</dbReference>
<accession>A0AA51N794</accession>
<keyword evidence="1" id="KW-0378">Hydrolase</keyword>
<dbReference type="GO" id="GO:0004668">
    <property type="term" value="F:protein-arginine deiminase activity"/>
    <property type="evidence" value="ECO:0007669"/>
    <property type="project" value="InterPro"/>
</dbReference>
<dbReference type="EMBL" id="CP129970">
    <property type="protein sequence ID" value="WMN07383.1"/>
    <property type="molecule type" value="Genomic_DNA"/>
</dbReference>